<evidence type="ECO:0000259" key="11">
    <source>
        <dbReference type="SMART" id="SM00836"/>
    </source>
</evidence>
<dbReference type="SUPFAM" id="SSF52374">
    <property type="entry name" value="Nucleotidylyl transferase"/>
    <property type="match status" value="1"/>
</dbReference>
<keyword evidence="4 10" id="KW-0547">Nucleotide-binding</keyword>
<dbReference type="Gene3D" id="3.40.50.620">
    <property type="entry name" value="HUPs"/>
    <property type="match status" value="1"/>
</dbReference>
<dbReference type="GO" id="GO:0005737">
    <property type="term" value="C:cytoplasm"/>
    <property type="evidence" value="ECO:0007669"/>
    <property type="project" value="InterPro"/>
</dbReference>
<evidence type="ECO:0000256" key="8">
    <source>
        <dbReference type="ARBA" id="ARBA00033033"/>
    </source>
</evidence>
<dbReference type="EC" id="6.1.1.19" evidence="2"/>
<dbReference type="PANTHER" id="PTHR11956:SF9">
    <property type="entry name" value="ARGININE--TRNA LIGASE"/>
    <property type="match status" value="1"/>
</dbReference>
<evidence type="ECO:0000256" key="10">
    <source>
        <dbReference type="RuleBase" id="RU363038"/>
    </source>
</evidence>
<dbReference type="GO" id="GO:0009791">
    <property type="term" value="P:post-embryonic development"/>
    <property type="evidence" value="ECO:0007669"/>
    <property type="project" value="UniProtKB-ARBA"/>
</dbReference>
<comment type="catalytic activity">
    <reaction evidence="9">
        <text>tRNA(Arg) + L-arginine + ATP = L-arginyl-tRNA(Arg) + AMP + diphosphate</text>
        <dbReference type="Rhea" id="RHEA:20301"/>
        <dbReference type="Rhea" id="RHEA-COMP:9658"/>
        <dbReference type="Rhea" id="RHEA-COMP:9673"/>
        <dbReference type="ChEBI" id="CHEBI:30616"/>
        <dbReference type="ChEBI" id="CHEBI:32682"/>
        <dbReference type="ChEBI" id="CHEBI:33019"/>
        <dbReference type="ChEBI" id="CHEBI:78442"/>
        <dbReference type="ChEBI" id="CHEBI:78513"/>
        <dbReference type="ChEBI" id="CHEBI:456215"/>
        <dbReference type="EC" id="6.1.1.19"/>
    </reaction>
</comment>
<dbReference type="CDD" id="cd00671">
    <property type="entry name" value="ArgRS_core"/>
    <property type="match status" value="1"/>
</dbReference>
<accession>A0A835ADQ3</accession>
<protein>
    <recommendedName>
        <fullName evidence="2">arginine--tRNA ligase</fullName>
        <ecNumber evidence="2">6.1.1.19</ecNumber>
    </recommendedName>
    <alternativeName>
        <fullName evidence="8">Arginyl-tRNA synthetase</fullName>
    </alternativeName>
</protein>
<evidence type="ECO:0000313" key="13">
    <source>
        <dbReference type="Proteomes" id="UP000636709"/>
    </source>
</evidence>
<dbReference type="InterPro" id="IPR036695">
    <property type="entry name" value="Arg-tRNA-synth_N_sf"/>
</dbReference>
<comment type="similarity">
    <text evidence="1 10">Belongs to the class-I aminoacyl-tRNA synthetase family.</text>
</comment>
<evidence type="ECO:0000256" key="1">
    <source>
        <dbReference type="ARBA" id="ARBA00005594"/>
    </source>
</evidence>
<dbReference type="OrthoDB" id="68056at2759"/>
<dbReference type="InterPro" id="IPR009080">
    <property type="entry name" value="tRNAsynth_Ia_anticodon-bd"/>
</dbReference>
<evidence type="ECO:0000256" key="6">
    <source>
        <dbReference type="ARBA" id="ARBA00022917"/>
    </source>
</evidence>
<dbReference type="SUPFAM" id="SSF47323">
    <property type="entry name" value="Anticodon-binding domain of a subclass of class I aminoacyl-tRNA synthetases"/>
    <property type="match status" value="1"/>
</dbReference>
<sequence>MSLFSNLRGSGTNFQNPRAIGQAILNNLPSSDIFESISVAGPGYVNIVISSDWIAKRVEDMLICGIKTWAPTVPVNRVIVDFSFPNIAKEMHVGHVRSTIIGDTLARMLEFANVEVLRRNHVGDWGTQFGMLIEFLFEQFPNWEEVGNQAIEDLQSFYKASKIKFDDKNSCFKVKAQQAVVRLQQGEDRYRAAWEKICQISRNEFESVYKRLGVELEEKGESFYNPYIPPVLEELKNKGLIMESNGAQVISFEGQKSALIVVKKDGGFNYASTDLAALWYRLNVERAEWIVYVTDVGQKEHFHKCFSAASMAGWLPDENEHKYPKMSHVGFGLVLGSDGKRFRTRSSEVVRLVDLLDEAKSRCKNELTERLIENGKIADWTDDELDATSEAIGLGAVKYADLKNNRLTDYTFSFEKMLSDKGNTAVYLQYAHARICSIIQKADKDIEEMKTKASITFVHADERALGLHLIRFQEVVEQACADLFPHYLCDYLYSLSEAFSKFYASCQVVGSPEETSRLLLCHATAVVMRQCFNLLGITPVCKL</sequence>
<dbReference type="PANTHER" id="PTHR11956">
    <property type="entry name" value="ARGINYL-TRNA SYNTHETASE"/>
    <property type="match status" value="1"/>
</dbReference>
<dbReference type="InterPro" id="IPR014729">
    <property type="entry name" value="Rossmann-like_a/b/a_fold"/>
</dbReference>
<keyword evidence="7 10" id="KW-0030">Aminoacyl-tRNA synthetase</keyword>
<keyword evidence="3 10" id="KW-0436">Ligase</keyword>
<dbReference type="InterPro" id="IPR001278">
    <property type="entry name" value="Arg-tRNA-ligase"/>
</dbReference>
<evidence type="ECO:0000256" key="2">
    <source>
        <dbReference type="ARBA" id="ARBA00012837"/>
    </source>
</evidence>
<dbReference type="PROSITE" id="PS00178">
    <property type="entry name" value="AA_TRNA_LIGASE_I"/>
    <property type="match status" value="1"/>
</dbReference>
<evidence type="ECO:0000256" key="9">
    <source>
        <dbReference type="ARBA" id="ARBA00049339"/>
    </source>
</evidence>
<keyword evidence="5 10" id="KW-0067">ATP-binding</keyword>
<evidence type="ECO:0000256" key="7">
    <source>
        <dbReference type="ARBA" id="ARBA00023146"/>
    </source>
</evidence>
<dbReference type="SMART" id="SM00836">
    <property type="entry name" value="DALR_1"/>
    <property type="match status" value="1"/>
</dbReference>
<dbReference type="Gene3D" id="3.30.1360.70">
    <property type="entry name" value="Arginyl tRNA synthetase N-terminal domain"/>
    <property type="match status" value="1"/>
</dbReference>
<dbReference type="Proteomes" id="UP000636709">
    <property type="component" value="Unassembled WGS sequence"/>
</dbReference>
<evidence type="ECO:0000256" key="3">
    <source>
        <dbReference type="ARBA" id="ARBA00022598"/>
    </source>
</evidence>
<dbReference type="GO" id="GO:0004814">
    <property type="term" value="F:arginine-tRNA ligase activity"/>
    <property type="evidence" value="ECO:0007669"/>
    <property type="project" value="UniProtKB-EC"/>
</dbReference>
<dbReference type="SUPFAM" id="SSF55190">
    <property type="entry name" value="Arginyl-tRNA synthetase (ArgRS), N-terminal 'additional' domain"/>
    <property type="match status" value="1"/>
</dbReference>
<dbReference type="Pfam" id="PF05746">
    <property type="entry name" value="DALR_1"/>
    <property type="match status" value="1"/>
</dbReference>
<proteinExistence type="inferred from homology"/>
<dbReference type="Gene3D" id="1.10.730.10">
    <property type="entry name" value="Isoleucyl-tRNA Synthetase, Domain 1"/>
    <property type="match status" value="1"/>
</dbReference>
<organism evidence="12 13">
    <name type="scientific">Digitaria exilis</name>
    <dbReference type="NCBI Taxonomy" id="1010633"/>
    <lineage>
        <taxon>Eukaryota</taxon>
        <taxon>Viridiplantae</taxon>
        <taxon>Streptophyta</taxon>
        <taxon>Embryophyta</taxon>
        <taxon>Tracheophyta</taxon>
        <taxon>Spermatophyta</taxon>
        <taxon>Magnoliopsida</taxon>
        <taxon>Liliopsida</taxon>
        <taxon>Poales</taxon>
        <taxon>Poaceae</taxon>
        <taxon>PACMAD clade</taxon>
        <taxon>Panicoideae</taxon>
        <taxon>Panicodae</taxon>
        <taxon>Paniceae</taxon>
        <taxon>Anthephorinae</taxon>
        <taxon>Digitaria</taxon>
    </lineage>
</organism>
<dbReference type="InterPro" id="IPR035684">
    <property type="entry name" value="ArgRS_core"/>
</dbReference>
<dbReference type="CDD" id="cd07956">
    <property type="entry name" value="Anticodon_Ia_Arg"/>
    <property type="match status" value="1"/>
</dbReference>
<evidence type="ECO:0000256" key="4">
    <source>
        <dbReference type="ARBA" id="ARBA00022741"/>
    </source>
</evidence>
<dbReference type="EMBL" id="JACEFO010002379">
    <property type="protein sequence ID" value="KAF8663028.1"/>
    <property type="molecule type" value="Genomic_DNA"/>
</dbReference>
<dbReference type="GO" id="GO:0005524">
    <property type="term" value="F:ATP binding"/>
    <property type="evidence" value="ECO:0007669"/>
    <property type="project" value="UniProtKB-KW"/>
</dbReference>
<keyword evidence="13" id="KW-1185">Reference proteome</keyword>
<comment type="caution">
    <text evidence="12">The sequence shown here is derived from an EMBL/GenBank/DDBJ whole genome shotgun (WGS) entry which is preliminary data.</text>
</comment>
<dbReference type="HAMAP" id="MF_00123">
    <property type="entry name" value="Arg_tRNA_synth"/>
    <property type="match status" value="1"/>
</dbReference>
<dbReference type="AlphaFoldDB" id="A0A835ADQ3"/>
<dbReference type="InterPro" id="IPR005148">
    <property type="entry name" value="Arg-tRNA-synth_N"/>
</dbReference>
<evidence type="ECO:0000256" key="5">
    <source>
        <dbReference type="ARBA" id="ARBA00022840"/>
    </source>
</evidence>
<dbReference type="Pfam" id="PF00750">
    <property type="entry name" value="tRNA-synt_1d"/>
    <property type="match status" value="1"/>
</dbReference>
<reference evidence="12" key="1">
    <citation type="submission" date="2020-07" db="EMBL/GenBank/DDBJ databases">
        <title>Genome sequence and genetic diversity analysis of an under-domesticated orphan crop, white fonio (Digitaria exilis).</title>
        <authorList>
            <person name="Bennetzen J.L."/>
            <person name="Chen S."/>
            <person name="Ma X."/>
            <person name="Wang X."/>
            <person name="Yssel A.E.J."/>
            <person name="Chaluvadi S.R."/>
            <person name="Johnson M."/>
            <person name="Gangashetty P."/>
            <person name="Hamidou F."/>
            <person name="Sanogo M.D."/>
            <person name="Zwaenepoel A."/>
            <person name="Wallace J."/>
            <person name="Van De Peer Y."/>
            <person name="Van Deynze A."/>
        </authorList>
    </citation>
    <scope>NUCLEOTIDE SEQUENCE</scope>
    <source>
        <tissue evidence="12">Leaves</tissue>
    </source>
</reference>
<evidence type="ECO:0000313" key="12">
    <source>
        <dbReference type="EMBL" id="KAF8663028.1"/>
    </source>
</evidence>
<dbReference type="InterPro" id="IPR008909">
    <property type="entry name" value="DALR_anticod-bd"/>
</dbReference>
<dbReference type="FunFam" id="3.40.50.620:FF:000096">
    <property type="entry name" value="Arginine--tRNA ligase chloroplastic/mitochondrial"/>
    <property type="match status" value="1"/>
</dbReference>
<gene>
    <name evidence="12" type="ORF">HU200_055618</name>
</gene>
<dbReference type="GO" id="GO:0006420">
    <property type="term" value="P:arginyl-tRNA aminoacylation"/>
    <property type="evidence" value="ECO:0007669"/>
    <property type="project" value="InterPro"/>
</dbReference>
<dbReference type="InterPro" id="IPR001412">
    <property type="entry name" value="aa-tRNA-synth_I_CS"/>
</dbReference>
<dbReference type="NCBIfam" id="TIGR00456">
    <property type="entry name" value="argS"/>
    <property type="match status" value="1"/>
</dbReference>
<dbReference type="Pfam" id="PF03485">
    <property type="entry name" value="Arg_tRNA_synt_N"/>
    <property type="match status" value="1"/>
</dbReference>
<keyword evidence="6 10" id="KW-0648">Protein biosynthesis</keyword>
<dbReference type="GO" id="GO:0048608">
    <property type="term" value="P:reproductive structure development"/>
    <property type="evidence" value="ECO:0007669"/>
    <property type="project" value="UniProtKB-ARBA"/>
</dbReference>
<feature type="domain" description="DALR anticodon binding" evidence="11">
    <location>
        <begin position="428"/>
        <end position="543"/>
    </location>
</feature>
<dbReference type="PRINTS" id="PR01038">
    <property type="entry name" value="TRNASYNTHARG"/>
</dbReference>
<dbReference type="FunFam" id="1.10.730.10:FF:000017">
    <property type="entry name" value="Arginine--tRNA ligase, chloroplastic/mitochondrial"/>
    <property type="match status" value="1"/>
</dbReference>
<name>A0A835ADQ3_9POAL</name>